<keyword evidence="7" id="KW-1185">Reference proteome</keyword>
<dbReference type="STRING" id="525904.Tter_0798"/>
<keyword evidence="4" id="KW-0175">Coiled coil</keyword>
<dbReference type="OrthoDB" id="9760839at2"/>
<evidence type="ECO:0000313" key="7">
    <source>
        <dbReference type="Proteomes" id="UP000000323"/>
    </source>
</evidence>
<dbReference type="HOGENOM" id="CLU_000445_20_0_0"/>
<sequence length="347" mass="40085">MSKDRELKDNGQIADQAALQLSQRVQRFLEELREMRQRVKSLLDAKQLDLDQLRILLDDLQYASEDLTGRDGERWKTRLEALSRTEISIRDEITKLKQVLERIDGFIQVISLADTIEDNTDSGFKDAFTLMRVLQGQEMERSRLAREVHDGPAQVMANAIMAIEYCERLLERRPQSLPSELHRIKLSLRQGLEEVRRFIYDLRPSDLTREGIIATLRKYAEDYQQQGIEVSIDIDEAIDKLTNDEQKFALFRIIQEAMQNSRKHASASEVRIQGRIVRDESVELLIADNGRGFDPEDRSERGEHYGLRNMKERAEALQGTLDIKSSIDDGTVIRVVFPISKVLAARY</sequence>
<organism evidence="6 7">
    <name type="scientific">Thermobaculum terrenum (strain ATCC BAA-798 / CCMEE 7001 / YNP1)</name>
    <dbReference type="NCBI Taxonomy" id="525904"/>
    <lineage>
        <taxon>Bacteria</taxon>
        <taxon>Bacillati</taxon>
        <taxon>Chloroflexota</taxon>
        <taxon>Chloroflexia</taxon>
        <taxon>Candidatus Thermobaculales</taxon>
        <taxon>Candidatus Thermobaculaceae</taxon>
        <taxon>Thermobaculum</taxon>
    </lineage>
</organism>
<dbReference type="InterPro" id="IPR003594">
    <property type="entry name" value="HATPase_dom"/>
</dbReference>
<protein>
    <submittedName>
        <fullName evidence="6">Histidine kinase</fullName>
    </submittedName>
</protein>
<dbReference type="KEGG" id="ttr:Tter_0798"/>
<proteinExistence type="predicted"/>
<accession>D1CFK9</accession>
<feature type="domain" description="Histidine kinase" evidence="5">
    <location>
        <begin position="151"/>
        <end position="341"/>
    </location>
</feature>
<dbReference type="EMBL" id="CP001825">
    <property type="protein sequence ID" value="ACZ41715.1"/>
    <property type="molecule type" value="Genomic_DNA"/>
</dbReference>
<dbReference type="SMART" id="SM00387">
    <property type="entry name" value="HATPase_c"/>
    <property type="match status" value="1"/>
</dbReference>
<evidence type="ECO:0000256" key="2">
    <source>
        <dbReference type="ARBA" id="ARBA00022777"/>
    </source>
</evidence>
<evidence type="ECO:0000256" key="1">
    <source>
        <dbReference type="ARBA" id="ARBA00022679"/>
    </source>
</evidence>
<name>D1CFK9_THET1</name>
<dbReference type="Gene3D" id="3.30.565.10">
    <property type="entry name" value="Histidine kinase-like ATPase, C-terminal domain"/>
    <property type="match status" value="1"/>
</dbReference>
<dbReference type="AlphaFoldDB" id="D1CFK9"/>
<dbReference type="Gene3D" id="1.20.5.1930">
    <property type="match status" value="1"/>
</dbReference>
<gene>
    <name evidence="6" type="ordered locus">Tter_0798</name>
</gene>
<evidence type="ECO:0000256" key="3">
    <source>
        <dbReference type="ARBA" id="ARBA00023012"/>
    </source>
</evidence>
<dbReference type="RefSeq" id="WP_012874750.1">
    <property type="nucleotide sequence ID" value="NC_013525.1"/>
</dbReference>
<feature type="coiled-coil region" evidence="4">
    <location>
        <begin position="18"/>
        <end position="49"/>
    </location>
</feature>
<dbReference type="Proteomes" id="UP000000323">
    <property type="component" value="Chromosome 1"/>
</dbReference>
<dbReference type="InterPro" id="IPR005467">
    <property type="entry name" value="His_kinase_dom"/>
</dbReference>
<evidence type="ECO:0000313" key="6">
    <source>
        <dbReference type="EMBL" id="ACZ41715.1"/>
    </source>
</evidence>
<dbReference type="PANTHER" id="PTHR24421">
    <property type="entry name" value="NITRATE/NITRITE SENSOR PROTEIN NARX-RELATED"/>
    <property type="match status" value="1"/>
</dbReference>
<dbReference type="CDD" id="cd16917">
    <property type="entry name" value="HATPase_UhpB-NarQ-NarX-like"/>
    <property type="match status" value="1"/>
</dbReference>
<reference evidence="7" key="1">
    <citation type="journal article" date="2010" name="Stand. Genomic Sci.">
        <title>Complete genome sequence of 'Thermobaculum terrenum' type strain (YNP1).</title>
        <authorList>
            <person name="Kiss H."/>
            <person name="Cleland D."/>
            <person name="Lapidus A."/>
            <person name="Lucas S."/>
            <person name="Glavina Del Rio T."/>
            <person name="Nolan M."/>
            <person name="Tice H."/>
            <person name="Han C."/>
            <person name="Goodwin L."/>
            <person name="Pitluck S."/>
            <person name="Liolios K."/>
            <person name="Ivanova N."/>
            <person name="Mavromatis K."/>
            <person name="Ovchinnikova G."/>
            <person name="Pati A."/>
            <person name="Chen A."/>
            <person name="Palaniappan K."/>
            <person name="Land M."/>
            <person name="Hauser L."/>
            <person name="Chang Y."/>
            <person name="Jeffries C."/>
            <person name="Lu M."/>
            <person name="Brettin T."/>
            <person name="Detter J."/>
            <person name="Goker M."/>
            <person name="Tindall B."/>
            <person name="Beck B."/>
            <person name="McDermott T."/>
            <person name="Woyke T."/>
            <person name="Bristow J."/>
            <person name="Eisen J."/>
            <person name="Markowitz V."/>
            <person name="Hugenholtz P."/>
            <person name="Kyrpides N."/>
            <person name="Klenk H."/>
            <person name="Cheng J."/>
        </authorList>
    </citation>
    <scope>NUCLEOTIDE SEQUENCE [LARGE SCALE GENOMIC DNA]</scope>
    <source>
        <strain evidence="7">ATCC BAA-798 / YNP1</strain>
    </source>
</reference>
<keyword evidence="1" id="KW-0808">Transferase</keyword>
<dbReference type="GO" id="GO:0016020">
    <property type="term" value="C:membrane"/>
    <property type="evidence" value="ECO:0007669"/>
    <property type="project" value="InterPro"/>
</dbReference>
<dbReference type="InterPro" id="IPR011712">
    <property type="entry name" value="Sig_transdc_His_kin_sub3_dim/P"/>
</dbReference>
<dbReference type="Pfam" id="PF07730">
    <property type="entry name" value="HisKA_3"/>
    <property type="match status" value="1"/>
</dbReference>
<evidence type="ECO:0000256" key="4">
    <source>
        <dbReference type="SAM" id="Coils"/>
    </source>
</evidence>
<keyword evidence="2 6" id="KW-0418">Kinase</keyword>
<keyword evidence="3" id="KW-0902">Two-component regulatory system</keyword>
<dbReference type="GO" id="GO:0046983">
    <property type="term" value="F:protein dimerization activity"/>
    <property type="evidence" value="ECO:0007669"/>
    <property type="project" value="InterPro"/>
</dbReference>
<dbReference type="GO" id="GO:0000155">
    <property type="term" value="F:phosphorelay sensor kinase activity"/>
    <property type="evidence" value="ECO:0007669"/>
    <property type="project" value="InterPro"/>
</dbReference>
<evidence type="ECO:0000259" key="5">
    <source>
        <dbReference type="PROSITE" id="PS50109"/>
    </source>
</evidence>
<dbReference type="eggNOG" id="COG4585">
    <property type="taxonomic scope" value="Bacteria"/>
</dbReference>
<dbReference type="InterPro" id="IPR050482">
    <property type="entry name" value="Sensor_HK_TwoCompSys"/>
</dbReference>
<dbReference type="InterPro" id="IPR036890">
    <property type="entry name" value="HATPase_C_sf"/>
</dbReference>
<dbReference type="Pfam" id="PF02518">
    <property type="entry name" value="HATPase_c"/>
    <property type="match status" value="1"/>
</dbReference>
<dbReference type="SUPFAM" id="SSF55874">
    <property type="entry name" value="ATPase domain of HSP90 chaperone/DNA topoisomerase II/histidine kinase"/>
    <property type="match status" value="1"/>
</dbReference>
<dbReference type="PROSITE" id="PS50109">
    <property type="entry name" value="HIS_KIN"/>
    <property type="match status" value="1"/>
</dbReference>